<evidence type="ECO:0000256" key="1">
    <source>
        <dbReference type="ARBA" id="ARBA00023015"/>
    </source>
</evidence>
<dbReference type="RefSeq" id="WP_006656155.1">
    <property type="nucleotide sequence ID" value="NZ_CM000776.2"/>
</dbReference>
<dbReference type="AlphaFoldDB" id="C5ZVB5"/>
<proteinExistence type="predicted"/>
<dbReference type="PRINTS" id="PR00778">
    <property type="entry name" value="HTHARSR"/>
</dbReference>
<dbReference type="HOGENOM" id="CLU_097806_7_3_7"/>
<evidence type="ECO:0000313" key="6">
    <source>
        <dbReference type="Proteomes" id="UP000007032"/>
    </source>
</evidence>
<keyword evidence="6" id="KW-1185">Reference proteome</keyword>
<accession>C5ZVB5</accession>
<keyword evidence="1" id="KW-0805">Transcription regulation</keyword>
<gene>
    <name evidence="5" type="ORF">HCAN_0020</name>
</gene>
<dbReference type="eggNOG" id="COG0640">
    <property type="taxonomic scope" value="Bacteria"/>
</dbReference>
<organism evidence="5 6">
    <name type="scientific">Helicobacter canadensis MIT 98-5491</name>
    <dbReference type="NCBI Taxonomy" id="537970"/>
    <lineage>
        <taxon>Bacteria</taxon>
        <taxon>Pseudomonadati</taxon>
        <taxon>Campylobacterota</taxon>
        <taxon>Epsilonproteobacteria</taxon>
        <taxon>Campylobacterales</taxon>
        <taxon>Helicobacteraceae</taxon>
        <taxon>Helicobacter</taxon>
    </lineage>
</organism>
<dbReference type="OrthoDB" id="9810923at2"/>
<dbReference type="NCBIfam" id="NF033788">
    <property type="entry name" value="HTH_metalloreg"/>
    <property type="match status" value="1"/>
</dbReference>
<dbReference type="CDD" id="cd00090">
    <property type="entry name" value="HTH_ARSR"/>
    <property type="match status" value="1"/>
</dbReference>
<dbReference type="Gene3D" id="1.10.10.10">
    <property type="entry name" value="Winged helix-like DNA-binding domain superfamily/Winged helix DNA-binding domain"/>
    <property type="match status" value="1"/>
</dbReference>
<dbReference type="InterPro" id="IPR036390">
    <property type="entry name" value="WH_DNA-bd_sf"/>
</dbReference>
<dbReference type="InterPro" id="IPR001845">
    <property type="entry name" value="HTH_ArsR_DNA-bd_dom"/>
</dbReference>
<keyword evidence="3" id="KW-0804">Transcription</keyword>
<dbReference type="InterPro" id="IPR036388">
    <property type="entry name" value="WH-like_DNA-bd_sf"/>
</dbReference>
<evidence type="ECO:0000256" key="3">
    <source>
        <dbReference type="ARBA" id="ARBA00023163"/>
    </source>
</evidence>
<dbReference type="STRING" id="537970.HCAN_0020"/>
<feature type="domain" description="HTH arsR-type" evidence="4">
    <location>
        <begin position="17"/>
        <end position="110"/>
    </location>
</feature>
<dbReference type="GO" id="GO:0003677">
    <property type="term" value="F:DNA binding"/>
    <property type="evidence" value="ECO:0007669"/>
    <property type="project" value="UniProtKB-KW"/>
</dbReference>
<dbReference type="GO" id="GO:0003700">
    <property type="term" value="F:DNA-binding transcription factor activity"/>
    <property type="evidence" value="ECO:0007669"/>
    <property type="project" value="InterPro"/>
</dbReference>
<dbReference type="EMBL" id="CM000776">
    <property type="protein sequence ID" value="EES88745.1"/>
    <property type="molecule type" value="Genomic_DNA"/>
</dbReference>
<dbReference type="InterPro" id="IPR011991">
    <property type="entry name" value="ArsR-like_HTH"/>
</dbReference>
<dbReference type="SMART" id="SM00418">
    <property type="entry name" value="HTH_ARSR"/>
    <property type="match status" value="1"/>
</dbReference>
<evidence type="ECO:0000256" key="2">
    <source>
        <dbReference type="ARBA" id="ARBA00023125"/>
    </source>
</evidence>
<keyword evidence="2" id="KW-0238">DNA-binding</keyword>
<dbReference type="PANTHER" id="PTHR43132:SF6">
    <property type="entry name" value="HTH-TYPE TRANSCRIPTIONAL REPRESSOR CZRA"/>
    <property type="match status" value="1"/>
</dbReference>
<dbReference type="Proteomes" id="UP000007032">
    <property type="component" value="Chromosome"/>
</dbReference>
<evidence type="ECO:0000313" key="5">
    <source>
        <dbReference type="EMBL" id="EES88745.1"/>
    </source>
</evidence>
<name>C5ZVB5_9HELI</name>
<reference evidence="5 6" key="1">
    <citation type="journal article" date="2009" name="J. Bacteriol.">
        <title>Genome sequence of the emerging pathogen Helicobacter canadensis.</title>
        <authorList>
            <person name="Loman N.J."/>
            <person name="Snyder L.A."/>
            <person name="Linton J.D."/>
            <person name="Langdon R."/>
            <person name="Lawson A.J."/>
            <person name="Weinstock G.M."/>
            <person name="Wren B.W."/>
            <person name="Pallen M.J."/>
        </authorList>
    </citation>
    <scope>NUCLEOTIDE SEQUENCE [LARGE SCALE GENOMIC DNA]</scope>
    <source>
        <strain evidence="5 6">MIT 98-5491</strain>
    </source>
</reference>
<dbReference type="Pfam" id="PF01022">
    <property type="entry name" value="HTH_5"/>
    <property type="match status" value="1"/>
</dbReference>
<dbReference type="SUPFAM" id="SSF46785">
    <property type="entry name" value="Winged helix' DNA-binding domain"/>
    <property type="match status" value="1"/>
</dbReference>
<sequence length="110" mass="13001">MQELDSKRLLNISKKLPKEELLYELAEFFKIFGDSSRIRILSLLQQEKLCVGEISELLNLSPSAVSHQLRILRQARLVRYKKIGKEVFYELDDDHIEKIFEQGLEHIQEM</sequence>
<protein>
    <submittedName>
        <fullName evidence="5">Transcriptional regulator, ArsR family</fullName>
    </submittedName>
</protein>
<evidence type="ECO:0000259" key="4">
    <source>
        <dbReference type="PROSITE" id="PS50987"/>
    </source>
</evidence>
<dbReference type="InterPro" id="IPR051011">
    <property type="entry name" value="Metal_resp_trans_reg"/>
</dbReference>
<dbReference type="PANTHER" id="PTHR43132">
    <property type="entry name" value="ARSENICAL RESISTANCE OPERON REPRESSOR ARSR-RELATED"/>
    <property type="match status" value="1"/>
</dbReference>
<dbReference type="PROSITE" id="PS50987">
    <property type="entry name" value="HTH_ARSR_2"/>
    <property type="match status" value="1"/>
</dbReference>